<proteinExistence type="predicted"/>
<dbReference type="EMBL" id="BOPG01000033">
    <property type="protein sequence ID" value="GIJ58077.1"/>
    <property type="molecule type" value="Genomic_DNA"/>
</dbReference>
<dbReference type="CDD" id="cd01335">
    <property type="entry name" value="Radical_SAM"/>
    <property type="match status" value="1"/>
</dbReference>
<feature type="compositionally biased region" description="Basic and acidic residues" evidence="5">
    <location>
        <begin position="415"/>
        <end position="429"/>
    </location>
</feature>
<dbReference type="InterPro" id="IPR007197">
    <property type="entry name" value="rSAM"/>
</dbReference>
<evidence type="ECO:0000259" key="6">
    <source>
        <dbReference type="PROSITE" id="PS51918"/>
    </source>
</evidence>
<feature type="domain" description="Radical SAM core" evidence="6">
    <location>
        <begin position="111"/>
        <end position="337"/>
    </location>
</feature>
<dbReference type="GO" id="GO:0003824">
    <property type="term" value="F:catalytic activity"/>
    <property type="evidence" value="ECO:0007669"/>
    <property type="project" value="InterPro"/>
</dbReference>
<keyword evidence="1" id="KW-0949">S-adenosyl-L-methionine</keyword>
<dbReference type="GO" id="GO:0051536">
    <property type="term" value="F:iron-sulfur cluster binding"/>
    <property type="evidence" value="ECO:0007669"/>
    <property type="project" value="UniProtKB-KW"/>
</dbReference>
<dbReference type="SFLD" id="SFLDG01067">
    <property type="entry name" value="SPASM/twitch_domain_containing"/>
    <property type="match status" value="1"/>
</dbReference>
<keyword evidence="8" id="KW-1185">Reference proteome</keyword>
<dbReference type="InterPro" id="IPR013785">
    <property type="entry name" value="Aldolase_TIM"/>
</dbReference>
<dbReference type="InterPro" id="IPR050377">
    <property type="entry name" value="Radical_SAM_PqqE_MftC-like"/>
</dbReference>
<evidence type="ECO:0000313" key="7">
    <source>
        <dbReference type="EMBL" id="GIJ58077.1"/>
    </source>
</evidence>
<dbReference type="AlphaFoldDB" id="A0A8J4E3K2"/>
<dbReference type="SFLD" id="SFLDS00029">
    <property type="entry name" value="Radical_SAM"/>
    <property type="match status" value="1"/>
</dbReference>
<evidence type="ECO:0000256" key="3">
    <source>
        <dbReference type="ARBA" id="ARBA00023004"/>
    </source>
</evidence>
<evidence type="ECO:0000256" key="4">
    <source>
        <dbReference type="ARBA" id="ARBA00023014"/>
    </source>
</evidence>
<reference evidence="7" key="1">
    <citation type="submission" date="2021-01" db="EMBL/GenBank/DDBJ databases">
        <title>Whole genome shotgun sequence of Virgisporangium aurantiacum NBRC 16421.</title>
        <authorList>
            <person name="Komaki H."/>
            <person name="Tamura T."/>
        </authorList>
    </citation>
    <scope>NUCLEOTIDE SEQUENCE</scope>
    <source>
        <strain evidence="7">NBRC 16421</strain>
    </source>
</reference>
<sequence length="429" mass="45415">MTTKVVQDSRVAAGATGEPVSLTRPRLAADVRIRTEPFGYLAYVGDRDHFFAIDHVGARVIDAAQLAIPIAARDEPIARVLARYGIVAADAGQAYHHGVSLIGDFDAVPPIDRPLVVNCFATAECPLRCRYCYADDLMRREGKGGDVDLVAQTAEAVPAMVAVITGGEPLARIDRTERLISRLAGGKALVLDTSGAGDLEPLLPALQDARVHLRVSLDSFDRALNDRLRPGRTRSSGKGARAALGLARTAGLPTTVQTVVTAANDDRDALRRMRDDLMAAGVRNWVLHGLAPAGKAAGPAGRALRPDASTPETLADLVRDSAMADLPINIRVTANDRPGNSALIIGSTGDLYVEHDRRGKIRVAGPGDPADQVLAACRRHVSPAGHAGRYLNGSIQPYGSGLVAKTLTVGSVESSDGRGRREREQTPGR</sequence>
<keyword evidence="2" id="KW-0479">Metal-binding</keyword>
<dbReference type="Proteomes" id="UP000612585">
    <property type="component" value="Unassembled WGS sequence"/>
</dbReference>
<evidence type="ECO:0000313" key="8">
    <source>
        <dbReference type="Proteomes" id="UP000612585"/>
    </source>
</evidence>
<dbReference type="GO" id="GO:0046872">
    <property type="term" value="F:metal ion binding"/>
    <property type="evidence" value="ECO:0007669"/>
    <property type="project" value="UniProtKB-KW"/>
</dbReference>
<dbReference type="PANTHER" id="PTHR11228">
    <property type="entry name" value="RADICAL SAM DOMAIN PROTEIN"/>
    <property type="match status" value="1"/>
</dbReference>
<dbReference type="InterPro" id="IPR058240">
    <property type="entry name" value="rSAM_sf"/>
</dbReference>
<dbReference type="Pfam" id="PF04055">
    <property type="entry name" value="Radical_SAM"/>
    <property type="match status" value="1"/>
</dbReference>
<evidence type="ECO:0000256" key="1">
    <source>
        <dbReference type="ARBA" id="ARBA00022691"/>
    </source>
</evidence>
<evidence type="ECO:0000256" key="5">
    <source>
        <dbReference type="SAM" id="MobiDB-lite"/>
    </source>
</evidence>
<evidence type="ECO:0000256" key="2">
    <source>
        <dbReference type="ARBA" id="ARBA00022723"/>
    </source>
</evidence>
<dbReference type="PROSITE" id="PS51918">
    <property type="entry name" value="RADICAL_SAM"/>
    <property type="match status" value="1"/>
</dbReference>
<dbReference type="PANTHER" id="PTHR11228:SF34">
    <property type="entry name" value="TUNGSTEN-CONTAINING ALDEHYDE FERREDOXIN OXIDOREDUCTASE COFACTOR MODIFYING PROTEIN"/>
    <property type="match status" value="1"/>
</dbReference>
<name>A0A8J4E3K2_9ACTN</name>
<accession>A0A8J4E3K2</accession>
<gene>
    <name evidence="7" type="ORF">Vau01_055930</name>
</gene>
<keyword evidence="3" id="KW-0408">Iron</keyword>
<dbReference type="SUPFAM" id="SSF102114">
    <property type="entry name" value="Radical SAM enzymes"/>
    <property type="match status" value="1"/>
</dbReference>
<comment type="caution">
    <text evidence="7">The sequence shown here is derived from an EMBL/GenBank/DDBJ whole genome shotgun (WGS) entry which is preliminary data.</text>
</comment>
<keyword evidence="4" id="KW-0411">Iron-sulfur</keyword>
<protein>
    <recommendedName>
        <fullName evidence="6">Radical SAM core domain-containing protein</fullName>
    </recommendedName>
</protein>
<dbReference type="RefSeq" id="WP_203998214.1">
    <property type="nucleotide sequence ID" value="NZ_BOPG01000033.1"/>
</dbReference>
<dbReference type="Gene3D" id="3.20.20.70">
    <property type="entry name" value="Aldolase class I"/>
    <property type="match status" value="1"/>
</dbReference>
<organism evidence="7 8">
    <name type="scientific">Virgisporangium aurantiacum</name>
    <dbReference type="NCBI Taxonomy" id="175570"/>
    <lineage>
        <taxon>Bacteria</taxon>
        <taxon>Bacillati</taxon>
        <taxon>Actinomycetota</taxon>
        <taxon>Actinomycetes</taxon>
        <taxon>Micromonosporales</taxon>
        <taxon>Micromonosporaceae</taxon>
        <taxon>Virgisporangium</taxon>
    </lineage>
</organism>
<feature type="region of interest" description="Disordered" evidence="5">
    <location>
        <begin position="410"/>
        <end position="429"/>
    </location>
</feature>